<dbReference type="Proteomes" id="UP000030661">
    <property type="component" value="Unassembled WGS sequence"/>
</dbReference>
<evidence type="ECO:0008006" key="3">
    <source>
        <dbReference type="Google" id="ProtNLM"/>
    </source>
</evidence>
<dbReference type="SUPFAM" id="SSF88723">
    <property type="entry name" value="PIN domain-like"/>
    <property type="match status" value="1"/>
</dbReference>
<accession>A0A081C281</accession>
<dbReference type="AlphaFoldDB" id="A0A081C281"/>
<dbReference type="EMBL" id="DF820468">
    <property type="protein sequence ID" value="GAK58686.1"/>
    <property type="molecule type" value="Genomic_DNA"/>
</dbReference>
<reference evidence="1" key="1">
    <citation type="journal article" date="2015" name="PeerJ">
        <title>First genomic representation of candidate bacterial phylum KSB3 points to enhanced environmental sensing as a trigger of wastewater bulking.</title>
        <authorList>
            <person name="Sekiguchi Y."/>
            <person name="Ohashi A."/>
            <person name="Parks D.H."/>
            <person name="Yamauchi T."/>
            <person name="Tyson G.W."/>
            <person name="Hugenholtz P."/>
        </authorList>
    </citation>
    <scope>NUCLEOTIDE SEQUENCE [LARGE SCALE GENOMIC DNA]</scope>
</reference>
<proteinExistence type="predicted"/>
<gene>
    <name evidence="1" type="ORF">U27_05660</name>
</gene>
<keyword evidence="2" id="KW-1185">Reference proteome</keyword>
<organism evidence="1">
    <name type="scientific">Vecturithrix granuli</name>
    <dbReference type="NCBI Taxonomy" id="1499967"/>
    <lineage>
        <taxon>Bacteria</taxon>
        <taxon>Candidatus Moduliflexota</taxon>
        <taxon>Candidatus Vecturitrichia</taxon>
        <taxon>Candidatus Vecturitrichales</taxon>
        <taxon>Candidatus Vecturitrichaceae</taxon>
        <taxon>Candidatus Vecturithrix</taxon>
    </lineage>
</organism>
<sequence length="161" mass="18315">MKQYYIDTSVLLVYTLARSKEPECSVHVQRLFENIRGGQLKSMTSFYALHEAYLFALEHAPDFDVGNLYGKEALRMILETNITVTPLLSRIERTINARLFRKLSDASDLPHAISAKIWGCDGLIAYDEHFLAIGDVLDIKTPEEIVQEIVTQEKLPKEITS</sequence>
<name>A0A081C281_VECG1</name>
<evidence type="ECO:0000313" key="2">
    <source>
        <dbReference type="Proteomes" id="UP000030661"/>
    </source>
</evidence>
<dbReference type="STRING" id="1499967.U27_05660"/>
<dbReference type="HOGENOM" id="CLU_1640465_0_0_0"/>
<protein>
    <recommendedName>
        <fullName evidence="3">PIN domain-containing protein</fullName>
    </recommendedName>
</protein>
<evidence type="ECO:0000313" key="1">
    <source>
        <dbReference type="EMBL" id="GAK58686.1"/>
    </source>
</evidence>
<dbReference type="InterPro" id="IPR029060">
    <property type="entry name" value="PIN-like_dom_sf"/>
</dbReference>